<sequence length="239" mass="25507">MRDAASPETPETPVPRRKPGPQARAARNDRALIEAAREVFAVQGFGAPVAAIAERAGVGMGSLYRRYRTKEELFQHLCEDSMDQIAAAAEASAAIDEPWQALVAFIQRCVDFGLGTLAPLAGTIRPTPAMRRSSERAQELAEALIARARTAGALRGDVTTMDIFLFIGQFGVRHPAAPSAQDNTARQRVLAIAIDGLRPGPTTSLPGTAHSPEHYQALWRTHTTAPAGNDHSPAGEGRG</sequence>
<evidence type="ECO:0000256" key="3">
    <source>
        <dbReference type="ARBA" id="ARBA00023163"/>
    </source>
</evidence>
<keyword evidence="2 4" id="KW-0238">DNA-binding</keyword>
<feature type="domain" description="HTH tetR-type" evidence="6">
    <location>
        <begin position="26"/>
        <end position="85"/>
    </location>
</feature>
<dbReference type="InterPro" id="IPR049445">
    <property type="entry name" value="TetR_SbtR-like_C"/>
</dbReference>
<evidence type="ECO:0000313" key="8">
    <source>
        <dbReference type="Proteomes" id="UP000314251"/>
    </source>
</evidence>
<feature type="region of interest" description="Disordered" evidence="5">
    <location>
        <begin position="1"/>
        <end position="24"/>
    </location>
</feature>
<gene>
    <name evidence="7" type="ORF">FH607_008520</name>
</gene>
<dbReference type="RefSeq" id="WP_139667348.1">
    <property type="nucleotide sequence ID" value="NZ_VDLY02000005.1"/>
</dbReference>
<keyword evidence="8" id="KW-1185">Reference proteome</keyword>
<keyword evidence="3" id="KW-0804">Transcription</keyword>
<dbReference type="EMBL" id="VDLY02000005">
    <property type="protein sequence ID" value="KAB8166946.1"/>
    <property type="molecule type" value="Genomic_DNA"/>
</dbReference>
<evidence type="ECO:0000256" key="2">
    <source>
        <dbReference type="ARBA" id="ARBA00023125"/>
    </source>
</evidence>
<dbReference type="SUPFAM" id="SSF48498">
    <property type="entry name" value="Tetracyclin repressor-like, C-terminal domain"/>
    <property type="match status" value="1"/>
</dbReference>
<dbReference type="InterPro" id="IPR036271">
    <property type="entry name" value="Tet_transcr_reg_TetR-rel_C_sf"/>
</dbReference>
<protein>
    <submittedName>
        <fullName evidence="7">TetR family transcriptional regulator</fullName>
    </submittedName>
</protein>
<dbReference type="InterPro" id="IPR001647">
    <property type="entry name" value="HTH_TetR"/>
</dbReference>
<proteinExistence type="predicted"/>
<dbReference type="AlphaFoldDB" id="A0A5N6AG13"/>
<dbReference type="PROSITE" id="PS50977">
    <property type="entry name" value="HTH_TETR_2"/>
    <property type="match status" value="1"/>
</dbReference>
<dbReference type="PRINTS" id="PR00455">
    <property type="entry name" value="HTHTETR"/>
</dbReference>
<dbReference type="OrthoDB" id="9795011at2"/>
<dbReference type="GO" id="GO:0000976">
    <property type="term" value="F:transcription cis-regulatory region binding"/>
    <property type="evidence" value="ECO:0007669"/>
    <property type="project" value="TreeGrafter"/>
</dbReference>
<evidence type="ECO:0000313" key="7">
    <source>
        <dbReference type="EMBL" id="KAB8166946.1"/>
    </source>
</evidence>
<keyword evidence="1" id="KW-0805">Transcription regulation</keyword>
<accession>A0A5N6AG13</accession>
<evidence type="ECO:0000259" key="6">
    <source>
        <dbReference type="PROSITE" id="PS50977"/>
    </source>
</evidence>
<dbReference type="PANTHER" id="PTHR30055">
    <property type="entry name" value="HTH-TYPE TRANSCRIPTIONAL REGULATOR RUTR"/>
    <property type="match status" value="1"/>
</dbReference>
<organism evidence="7 8">
    <name type="scientific">Streptomyces mimosae</name>
    <dbReference type="NCBI Taxonomy" id="2586635"/>
    <lineage>
        <taxon>Bacteria</taxon>
        <taxon>Bacillati</taxon>
        <taxon>Actinomycetota</taxon>
        <taxon>Actinomycetes</taxon>
        <taxon>Kitasatosporales</taxon>
        <taxon>Streptomycetaceae</taxon>
        <taxon>Streptomyces</taxon>
    </lineage>
</organism>
<reference evidence="7" key="1">
    <citation type="submission" date="2019-10" db="EMBL/GenBank/DDBJ databases">
        <title>Nonomuraea sp. nov., isolated from Phyllanthus amarus.</title>
        <authorList>
            <person name="Klykleung N."/>
            <person name="Tanasupawat S."/>
        </authorList>
    </citation>
    <scope>NUCLEOTIDE SEQUENCE [LARGE SCALE GENOMIC DNA]</scope>
    <source>
        <strain evidence="7">3MP-10</strain>
    </source>
</reference>
<dbReference type="InterPro" id="IPR050109">
    <property type="entry name" value="HTH-type_TetR-like_transc_reg"/>
</dbReference>
<dbReference type="Pfam" id="PF00440">
    <property type="entry name" value="TetR_N"/>
    <property type="match status" value="1"/>
</dbReference>
<evidence type="ECO:0000256" key="1">
    <source>
        <dbReference type="ARBA" id="ARBA00023015"/>
    </source>
</evidence>
<dbReference type="Gene3D" id="1.10.357.10">
    <property type="entry name" value="Tetracycline Repressor, domain 2"/>
    <property type="match status" value="1"/>
</dbReference>
<comment type="caution">
    <text evidence="7">The sequence shown here is derived from an EMBL/GenBank/DDBJ whole genome shotgun (WGS) entry which is preliminary data.</text>
</comment>
<dbReference type="Pfam" id="PF21597">
    <property type="entry name" value="TetR_C_43"/>
    <property type="match status" value="1"/>
</dbReference>
<name>A0A5N6AG13_9ACTN</name>
<dbReference type="InterPro" id="IPR009057">
    <property type="entry name" value="Homeodomain-like_sf"/>
</dbReference>
<dbReference type="GO" id="GO:0003700">
    <property type="term" value="F:DNA-binding transcription factor activity"/>
    <property type="evidence" value="ECO:0007669"/>
    <property type="project" value="TreeGrafter"/>
</dbReference>
<dbReference type="SUPFAM" id="SSF46689">
    <property type="entry name" value="Homeodomain-like"/>
    <property type="match status" value="1"/>
</dbReference>
<dbReference type="Proteomes" id="UP000314251">
    <property type="component" value="Unassembled WGS sequence"/>
</dbReference>
<dbReference type="PANTHER" id="PTHR30055:SF234">
    <property type="entry name" value="HTH-TYPE TRANSCRIPTIONAL REGULATOR BETI"/>
    <property type="match status" value="1"/>
</dbReference>
<evidence type="ECO:0000256" key="4">
    <source>
        <dbReference type="PROSITE-ProRule" id="PRU00335"/>
    </source>
</evidence>
<evidence type="ECO:0000256" key="5">
    <source>
        <dbReference type="SAM" id="MobiDB-lite"/>
    </source>
</evidence>
<feature type="DNA-binding region" description="H-T-H motif" evidence="4">
    <location>
        <begin position="48"/>
        <end position="67"/>
    </location>
</feature>